<feature type="transmembrane region" description="Helical" evidence="8">
    <location>
        <begin position="51"/>
        <end position="72"/>
    </location>
</feature>
<keyword evidence="3" id="KW-0410">Iron transport</keyword>
<evidence type="ECO:0000256" key="8">
    <source>
        <dbReference type="SAM" id="Phobius"/>
    </source>
</evidence>
<comment type="similarity">
    <text evidence="2">Belongs to the oxidase-dependent Fe transporter (OFeT) (TC 9.A.10.1) family.</text>
</comment>
<dbReference type="Pfam" id="PF03239">
    <property type="entry name" value="FTR1"/>
    <property type="match status" value="1"/>
</dbReference>
<dbReference type="EMBL" id="QKYT01000202">
    <property type="protein sequence ID" value="RIA89852.1"/>
    <property type="molecule type" value="Genomic_DNA"/>
</dbReference>
<gene>
    <name evidence="9" type="ORF">C1645_771236</name>
</gene>
<proteinExistence type="inferred from homology"/>
<feature type="transmembrane region" description="Helical" evidence="8">
    <location>
        <begin position="267"/>
        <end position="285"/>
    </location>
</feature>
<dbReference type="GO" id="GO:0033573">
    <property type="term" value="C:high-affinity iron permease complex"/>
    <property type="evidence" value="ECO:0007669"/>
    <property type="project" value="InterPro"/>
</dbReference>
<sequence length="318" mass="35934">MVYLFDVPAYFILLRETLEITIILAVLLGLIDKFVPDNDTLRKKFKKQIWIGTAAGLGTSLLIGVIFVIIFYTLEKNLWEDSEAAWEGAFSLVASVVITIMSLSMLRVKHWKTKWEGKLQTATEQHLEKHDKGNKWALILLPFTVVCREIVESIVFIAGIGFQHPATGLPIPVITGILSGFFIGYIIYKGSHKLSLNVFFGVTTVLLLFIAAGLFSNSIYELQEATEDPNVKIVWELKCCDPETDSFWSIMKALFGWRNVATVGSTVGYFMYWFVVGLLALFLVYKERKNNRNAEFKDQPSPSINDNADEKDEQVVMA</sequence>
<accession>A0A397SVZ7</accession>
<keyword evidence="10" id="KW-1185">Reference proteome</keyword>
<name>A0A397SVZ7_9GLOM</name>
<evidence type="ECO:0000256" key="3">
    <source>
        <dbReference type="ARBA" id="ARBA00022496"/>
    </source>
</evidence>
<comment type="subcellular location">
    <subcellularLocation>
        <location evidence="1">Membrane</location>
        <topology evidence="1">Multi-pass membrane protein</topology>
    </subcellularLocation>
</comment>
<keyword evidence="4 8" id="KW-0812">Transmembrane</keyword>
<feature type="transmembrane region" description="Helical" evidence="8">
    <location>
        <begin position="136"/>
        <end position="162"/>
    </location>
</feature>
<keyword evidence="3" id="KW-0813">Transport</keyword>
<dbReference type="GO" id="GO:0015093">
    <property type="term" value="F:ferrous iron transmembrane transporter activity"/>
    <property type="evidence" value="ECO:0007669"/>
    <property type="project" value="TreeGrafter"/>
</dbReference>
<dbReference type="STRING" id="658196.A0A397SVZ7"/>
<dbReference type="Proteomes" id="UP000265703">
    <property type="component" value="Unassembled WGS sequence"/>
</dbReference>
<comment type="caution">
    <text evidence="9">The sequence shown here is derived from an EMBL/GenBank/DDBJ whole genome shotgun (WGS) entry which is preliminary data.</text>
</comment>
<evidence type="ECO:0000256" key="7">
    <source>
        <dbReference type="SAM" id="MobiDB-lite"/>
    </source>
</evidence>
<dbReference type="AlphaFoldDB" id="A0A397SVZ7"/>
<dbReference type="OrthoDB" id="4364at2759"/>
<feature type="transmembrane region" description="Helical" evidence="8">
    <location>
        <begin position="194"/>
        <end position="215"/>
    </location>
</feature>
<protein>
    <submittedName>
        <fullName evidence="9">Ferric iron permease FTR1-like protein</fullName>
    </submittedName>
</protein>
<evidence type="ECO:0000313" key="10">
    <source>
        <dbReference type="Proteomes" id="UP000265703"/>
    </source>
</evidence>
<keyword evidence="5 8" id="KW-1133">Transmembrane helix</keyword>
<keyword evidence="6 8" id="KW-0472">Membrane</keyword>
<evidence type="ECO:0000256" key="2">
    <source>
        <dbReference type="ARBA" id="ARBA00008333"/>
    </source>
</evidence>
<feature type="transmembrane region" description="Helical" evidence="8">
    <location>
        <begin position="168"/>
        <end position="187"/>
    </location>
</feature>
<dbReference type="InterPro" id="IPR004923">
    <property type="entry name" value="FTR1/Fip1/EfeU"/>
</dbReference>
<feature type="transmembrane region" description="Helical" evidence="8">
    <location>
        <begin position="12"/>
        <end position="31"/>
    </location>
</feature>
<feature type="region of interest" description="Disordered" evidence="7">
    <location>
        <begin position="295"/>
        <end position="318"/>
    </location>
</feature>
<dbReference type="PANTHER" id="PTHR31632">
    <property type="entry name" value="IRON TRANSPORTER FTH1"/>
    <property type="match status" value="1"/>
</dbReference>
<feature type="transmembrane region" description="Helical" evidence="8">
    <location>
        <begin position="84"/>
        <end position="106"/>
    </location>
</feature>
<dbReference type="PANTHER" id="PTHR31632:SF2">
    <property type="entry name" value="PLASMA MEMBRANE IRON PERMEASE"/>
    <property type="match status" value="1"/>
</dbReference>
<evidence type="ECO:0000256" key="1">
    <source>
        <dbReference type="ARBA" id="ARBA00004141"/>
    </source>
</evidence>
<evidence type="ECO:0000313" key="9">
    <source>
        <dbReference type="EMBL" id="RIA89852.1"/>
    </source>
</evidence>
<evidence type="ECO:0000256" key="4">
    <source>
        <dbReference type="ARBA" id="ARBA00022692"/>
    </source>
</evidence>
<evidence type="ECO:0000256" key="6">
    <source>
        <dbReference type="ARBA" id="ARBA00023136"/>
    </source>
</evidence>
<keyword evidence="3" id="KW-0408">Iron</keyword>
<reference evidence="9 10" key="1">
    <citation type="submission" date="2018-06" db="EMBL/GenBank/DDBJ databases">
        <title>Comparative genomics reveals the genomic features of Rhizophagus irregularis, R. cerebriforme, R. diaphanum and Gigaspora rosea, and their symbiotic lifestyle signature.</title>
        <authorList>
            <person name="Morin E."/>
            <person name="San Clemente H."/>
            <person name="Chen E.C.H."/>
            <person name="De La Providencia I."/>
            <person name="Hainaut M."/>
            <person name="Kuo A."/>
            <person name="Kohler A."/>
            <person name="Murat C."/>
            <person name="Tang N."/>
            <person name="Roy S."/>
            <person name="Loubradou J."/>
            <person name="Henrissat B."/>
            <person name="Grigoriev I.V."/>
            <person name="Corradi N."/>
            <person name="Roux C."/>
            <person name="Martin F.M."/>
        </authorList>
    </citation>
    <scope>NUCLEOTIDE SEQUENCE [LARGE SCALE GENOMIC DNA]</scope>
    <source>
        <strain evidence="9 10">DAOM 227022</strain>
    </source>
</reference>
<evidence type="ECO:0000256" key="5">
    <source>
        <dbReference type="ARBA" id="ARBA00022989"/>
    </source>
</evidence>
<keyword evidence="3" id="KW-0406">Ion transport</keyword>
<organism evidence="9 10">
    <name type="scientific">Glomus cerebriforme</name>
    <dbReference type="NCBI Taxonomy" id="658196"/>
    <lineage>
        <taxon>Eukaryota</taxon>
        <taxon>Fungi</taxon>
        <taxon>Fungi incertae sedis</taxon>
        <taxon>Mucoromycota</taxon>
        <taxon>Glomeromycotina</taxon>
        <taxon>Glomeromycetes</taxon>
        <taxon>Glomerales</taxon>
        <taxon>Glomeraceae</taxon>
        <taxon>Glomus</taxon>
    </lineage>
</organism>